<accession>A0AAD4Q1W4</accession>
<reference evidence="1" key="1">
    <citation type="submission" date="2021-12" db="EMBL/GenBank/DDBJ databases">
        <title>Convergent genome expansion in fungi linked to evolution of root-endophyte symbiosis.</title>
        <authorList>
            <consortium name="DOE Joint Genome Institute"/>
            <person name="Ke Y.-H."/>
            <person name="Bonito G."/>
            <person name="Liao H.-L."/>
            <person name="Looney B."/>
            <person name="Rojas-Flechas A."/>
            <person name="Nash J."/>
            <person name="Hameed K."/>
            <person name="Schadt C."/>
            <person name="Martin F."/>
            <person name="Crous P.W."/>
            <person name="Miettinen O."/>
            <person name="Magnuson J.K."/>
            <person name="Labbe J."/>
            <person name="Jacobson D."/>
            <person name="Doktycz M.J."/>
            <person name="Veneault-Fourrey C."/>
            <person name="Kuo A."/>
            <person name="Mondo S."/>
            <person name="Calhoun S."/>
            <person name="Riley R."/>
            <person name="Ohm R."/>
            <person name="LaButti K."/>
            <person name="Andreopoulos B."/>
            <person name="Pangilinan J."/>
            <person name="Nolan M."/>
            <person name="Tritt A."/>
            <person name="Clum A."/>
            <person name="Lipzen A."/>
            <person name="Daum C."/>
            <person name="Barry K."/>
            <person name="Grigoriev I.V."/>
            <person name="Vilgalys R."/>
        </authorList>
    </citation>
    <scope>NUCLEOTIDE SEQUENCE</scope>
    <source>
        <strain evidence="1">PMI_201</strain>
    </source>
</reference>
<evidence type="ECO:0000313" key="1">
    <source>
        <dbReference type="EMBL" id="KAH8698940.1"/>
    </source>
</evidence>
<dbReference type="Proteomes" id="UP001201262">
    <property type="component" value="Unassembled WGS sequence"/>
</dbReference>
<proteinExistence type="predicted"/>
<dbReference type="RefSeq" id="XP_046073404.1">
    <property type="nucleotide sequence ID" value="XM_046222106.1"/>
</dbReference>
<sequence>MVDNQYNSSVQLANTASQRALSLPEIVSEVLYWIHIDENISESDFKKDVPQEYIEPESFDDPIPPSPTYSYGKFGVLFRCCLVNRLWYQEAVPLMWETIEGWFWDPLLPICFEGIFHHSRRQFYANFIKRLVLQTINQQTAQRYDLLLRGLVFPKLEWLRLYLRGNIWEKYGVPPVDGPNLKTMELDPHFENDITGTDYLTSQDDWENVFEQVPIQFPALENVRIIDRARVWPGALERFEKRLPHLKKFDKRLVIESSNTTSE</sequence>
<organism evidence="1 2">
    <name type="scientific">Talaromyces proteolyticus</name>
    <dbReference type="NCBI Taxonomy" id="1131652"/>
    <lineage>
        <taxon>Eukaryota</taxon>
        <taxon>Fungi</taxon>
        <taxon>Dikarya</taxon>
        <taxon>Ascomycota</taxon>
        <taxon>Pezizomycotina</taxon>
        <taxon>Eurotiomycetes</taxon>
        <taxon>Eurotiomycetidae</taxon>
        <taxon>Eurotiales</taxon>
        <taxon>Trichocomaceae</taxon>
        <taxon>Talaromyces</taxon>
        <taxon>Talaromyces sect. Bacilispori</taxon>
    </lineage>
</organism>
<dbReference type="GeneID" id="70252393"/>
<comment type="caution">
    <text evidence="1">The sequence shown here is derived from an EMBL/GenBank/DDBJ whole genome shotgun (WGS) entry which is preliminary data.</text>
</comment>
<evidence type="ECO:0000313" key="2">
    <source>
        <dbReference type="Proteomes" id="UP001201262"/>
    </source>
</evidence>
<name>A0AAD4Q1W4_9EURO</name>
<keyword evidence="2" id="KW-1185">Reference proteome</keyword>
<protein>
    <submittedName>
        <fullName evidence="1">Uncharacterized protein</fullName>
    </submittedName>
</protein>
<dbReference type="EMBL" id="JAJTJA010000005">
    <property type="protein sequence ID" value="KAH8698940.1"/>
    <property type="molecule type" value="Genomic_DNA"/>
</dbReference>
<dbReference type="AlphaFoldDB" id="A0AAD4Q1W4"/>
<gene>
    <name evidence="1" type="ORF">BGW36DRAFT_460756</name>
</gene>